<keyword evidence="2" id="KW-1185">Reference proteome</keyword>
<organism evidence="1 2">
    <name type="scientific">Anncaliia algerae PRA339</name>
    <dbReference type="NCBI Taxonomy" id="1288291"/>
    <lineage>
        <taxon>Eukaryota</taxon>
        <taxon>Fungi</taxon>
        <taxon>Fungi incertae sedis</taxon>
        <taxon>Microsporidia</taxon>
        <taxon>Tubulinosematoidea</taxon>
        <taxon>Tubulinosematidae</taxon>
        <taxon>Anncaliia</taxon>
    </lineage>
</organism>
<sequence>MKEKNDNFDRLLEESYQDYIKNKPKEESDSLSLNGIDFEVKNEDTNKIETSYDLVEVISSENGCKKISDINEILNINPKFKSKNKFEEDFIKWHSDYEKRNKEKNKKENNDINYLNIEETISKINVNSCSHLLNEIQYTKDCLFEYLIKIINSFIDRDIKKINLYLKCFILILKNRNINF</sequence>
<dbReference type="HOGENOM" id="CLU_1495807_0_0_1"/>
<accession>A0A059F0J1</accession>
<dbReference type="EMBL" id="KK365171">
    <property type="protein sequence ID" value="KCZ80612.1"/>
    <property type="molecule type" value="Genomic_DNA"/>
</dbReference>
<dbReference type="OrthoDB" id="2189192at2759"/>
<dbReference type="VEuPathDB" id="MicrosporidiaDB:H312_01987"/>
<proteinExistence type="predicted"/>
<dbReference type="Proteomes" id="UP000030655">
    <property type="component" value="Unassembled WGS sequence"/>
</dbReference>
<reference evidence="2" key="1">
    <citation type="submission" date="2013-02" db="EMBL/GenBank/DDBJ databases">
        <authorList>
            <consortium name="The Broad Institute Genome Sequencing Platform"/>
            <person name="Cuomo C."/>
            <person name="Becnel J."/>
            <person name="Sanscrainte N."/>
            <person name="Walker B."/>
            <person name="Young S.K."/>
            <person name="Zeng Q."/>
            <person name="Gargeya S."/>
            <person name="Fitzgerald M."/>
            <person name="Haas B."/>
            <person name="Abouelleil A."/>
            <person name="Alvarado L."/>
            <person name="Arachchi H.M."/>
            <person name="Berlin A.M."/>
            <person name="Chapman S.B."/>
            <person name="Dewar J."/>
            <person name="Goldberg J."/>
            <person name="Griggs A."/>
            <person name="Gujja S."/>
            <person name="Hansen M."/>
            <person name="Howarth C."/>
            <person name="Imamovic A."/>
            <person name="Larimer J."/>
            <person name="McCowan C."/>
            <person name="Murphy C."/>
            <person name="Neiman D."/>
            <person name="Pearson M."/>
            <person name="Priest M."/>
            <person name="Roberts A."/>
            <person name="Saif S."/>
            <person name="Shea T."/>
            <person name="Sisk P."/>
            <person name="Sykes S."/>
            <person name="Wortman J."/>
            <person name="Nusbaum C."/>
            <person name="Birren B."/>
        </authorList>
    </citation>
    <scope>NUCLEOTIDE SEQUENCE [LARGE SCALE GENOMIC DNA]</scope>
    <source>
        <strain evidence="2">PRA339</strain>
    </source>
</reference>
<gene>
    <name evidence="1" type="ORF">H312_01987</name>
</gene>
<name>A0A059F0J1_9MICR</name>
<evidence type="ECO:0000313" key="1">
    <source>
        <dbReference type="EMBL" id="KCZ80612.1"/>
    </source>
</evidence>
<evidence type="ECO:0000313" key="2">
    <source>
        <dbReference type="Proteomes" id="UP000030655"/>
    </source>
</evidence>
<protein>
    <submittedName>
        <fullName evidence="1">Uncharacterized protein</fullName>
    </submittedName>
</protein>
<dbReference type="AlphaFoldDB" id="A0A059F0J1"/>
<reference evidence="1 2" key="2">
    <citation type="submission" date="2014-03" db="EMBL/GenBank/DDBJ databases">
        <title>The Genome Sequence of Anncaliia algerae insect isolate PRA339.</title>
        <authorList>
            <consortium name="The Broad Institute Genome Sequencing Platform"/>
            <consortium name="The Broad Institute Genome Sequencing Center for Infectious Disease"/>
            <person name="Cuomo C."/>
            <person name="Becnel J."/>
            <person name="Sanscrainte N."/>
            <person name="Walker B."/>
            <person name="Young S.K."/>
            <person name="Zeng Q."/>
            <person name="Gargeya S."/>
            <person name="Fitzgerald M."/>
            <person name="Haas B."/>
            <person name="Abouelleil A."/>
            <person name="Alvarado L."/>
            <person name="Arachchi H.M."/>
            <person name="Berlin A.M."/>
            <person name="Chapman S.B."/>
            <person name="Dewar J."/>
            <person name="Goldberg J."/>
            <person name="Griggs A."/>
            <person name="Gujja S."/>
            <person name="Hansen M."/>
            <person name="Howarth C."/>
            <person name="Imamovic A."/>
            <person name="Larimer J."/>
            <person name="McCowan C."/>
            <person name="Murphy C."/>
            <person name="Neiman D."/>
            <person name="Pearson M."/>
            <person name="Priest M."/>
            <person name="Roberts A."/>
            <person name="Saif S."/>
            <person name="Shea T."/>
            <person name="Sisk P."/>
            <person name="Sykes S."/>
            <person name="Wortman J."/>
            <person name="Nusbaum C."/>
            <person name="Birren B."/>
        </authorList>
    </citation>
    <scope>NUCLEOTIDE SEQUENCE [LARGE SCALE GENOMIC DNA]</scope>
    <source>
        <strain evidence="1 2">PRA339</strain>
    </source>
</reference>